<protein>
    <recommendedName>
        <fullName evidence="2">DNA primase</fullName>
    </recommendedName>
</protein>
<gene>
    <name evidence="1" type="ORF">MNBD_GAMMA12-1364</name>
</gene>
<dbReference type="Gene3D" id="3.90.980.10">
    <property type="entry name" value="DNA primase, catalytic core, N-terminal domain"/>
    <property type="match status" value="1"/>
</dbReference>
<evidence type="ECO:0000313" key="1">
    <source>
        <dbReference type="EMBL" id="VAW75807.1"/>
    </source>
</evidence>
<sequence length="211" mass="23601">MTSDETMLSQNNSDSLFQMVKASGVVLAPGGHFNKPFDNEKSDNELLHQVINYYHETLKSTPVALKTLQKMGIDKSEVIDQFKLGLSDRTFGHLLPEKNRREGAALRGRLQRLGILKPSGHELFRGSLVVPVFENGVVKQIYGYKLSKKLRPGTPVHTYLSESSHGLFNSKAVQTCDEVIICSSMVDVLTFWCAGYKNVTCSYAKEVHNEH</sequence>
<dbReference type="EMBL" id="UOFL01000093">
    <property type="protein sequence ID" value="VAW75807.1"/>
    <property type="molecule type" value="Genomic_DNA"/>
</dbReference>
<name>A0A3B0YJU8_9ZZZZ</name>
<reference evidence="1" key="1">
    <citation type="submission" date="2018-06" db="EMBL/GenBank/DDBJ databases">
        <authorList>
            <person name="Zhirakovskaya E."/>
        </authorList>
    </citation>
    <scope>NUCLEOTIDE SEQUENCE</scope>
</reference>
<evidence type="ECO:0008006" key="2">
    <source>
        <dbReference type="Google" id="ProtNLM"/>
    </source>
</evidence>
<organism evidence="1">
    <name type="scientific">hydrothermal vent metagenome</name>
    <dbReference type="NCBI Taxonomy" id="652676"/>
    <lineage>
        <taxon>unclassified sequences</taxon>
        <taxon>metagenomes</taxon>
        <taxon>ecological metagenomes</taxon>
    </lineage>
</organism>
<accession>A0A3B0YJU8</accession>
<dbReference type="SUPFAM" id="SSF56731">
    <property type="entry name" value="DNA primase core"/>
    <property type="match status" value="1"/>
</dbReference>
<proteinExistence type="predicted"/>
<dbReference type="InterPro" id="IPR037068">
    <property type="entry name" value="DNA_primase_core_N_sf"/>
</dbReference>
<dbReference type="AlphaFoldDB" id="A0A3B0YJU8"/>